<evidence type="ECO:0000259" key="1">
    <source>
        <dbReference type="Pfam" id="PF10090"/>
    </source>
</evidence>
<accession>A0A2T6AXK8</accession>
<keyword evidence="2" id="KW-0808">Transferase</keyword>
<dbReference type="InterPro" id="IPR036890">
    <property type="entry name" value="HATPase_C_sf"/>
</dbReference>
<evidence type="ECO:0000313" key="2">
    <source>
        <dbReference type="EMBL" id="PTX48557.1"/>
    </source>
</evidence>
<organism evidence="2 3">
    <name type="scientific">Gemmobacter caeni</name>
    <dbReference type="NCBI Taxonomy" id="589035"/>
    <lineage>
        <taxon>Bacteria</taxon>
        <taxon>Pseudomonadati</taxon>
        <taxon>Pseudomonadota</taxon>
        <taxon>Alphaproteobacteria</taxon>
        <taxon>Rhodobacterales</taxon>
        <taxon>Paracoccaceae</taxon>
        <taxon>Gemmobacter</taxon>
    </lineage>
</organism>
<keyword evidence="3" id="KW-1185">Reference proteome</keyword>
<sequence length="198" mass="21716">MPDRPDLSALLGSRICHDLISPIGAIGNGVELLMLDGGTPGPEIALIAESVGHANARIRFFRIAFGACTGDQRLGRPEVKALLADLARGSRLSFDWTGPQDMPRREVKLAFLLIMCLETAMVHGGRIRIERDDRGWHILGLGPKLRIDPDLWEVLSNPGARHQITAAQVQFALVPDELTRLGRTLGVETRDGEIRLSF</sequence>
<dbReference type="Proteomes" id="UP000244224">
    <property type="component" value="Unassembled WGS sequence"/>
</dbReference>
<dbReference type="Pfam" id="PF10090">
    <property type="entry name" value="HPTransfase"/>
    <property type="match status" value="1"/>
</dbReference>
<dbReference type="Gene3D" id="1.10.287.130">
    <property type="match status" value="1"/>
</dbReference>
<proteinExistence type="predicted"/>
<gene>
    <name evidence="2" type="ORF">C8N34_10964</name>
</gene>
<name>A0A2T6AXK8_9RHOB</name>
<dbReference type="OrthoDB" id="9803702at2"/>
<dbReference type="RefSeq" id="WP_108129445.1">
    <property type="nucleotide sequence ID" value="NZ_QBKP01000009.1"/>
</dbReference>
<dbReference type="AlphaFoldDB" id="A0A2T6AXK8"/>
<comment type="caution">
    <text evidence="2">The sequence shown here is derived from an EMBL/GenBank/DDBJ whole genome shotgun (WGS) entry which is preliminary data.</text>
</comment>
<dbReference type="Gene3D" id="3.30.565.10">
    <property type="entry name" value="Histidine kinase-like ATPase, C-terminal domain"/>
    <property type="match status" value="1"/>
</dbReference>
<evidence type="ECO:0000313" key="3">
    <source>
        <dbReference type="Proteomes" id="UP000244224"/>
    </source>
</evidence>
<protein>
    <submittedName>
        <fullName evidence="2">Histidine phosphotransferase ChpT</fullName>
    </submittedName>
</protein>
<dbReference type="GO" id="GO:0016740">
    <property type="term" value="F:transferase activity"/>
    <property type="evidence" value="ECO:0007669"/>
    <property type="project" value="UniProtKB-KW"/>
</dbReference>
<dbReference type="InterPro" id="IPR018762">
    <property type="entry name" value="ChpT_C"/>
</dbReference>
<reference evidence="2 3" key="1">
    <citation type="submission" date="2018-04" db="EMBL/GenBank/DDBJ databases">
        <title>Genomic Encyclopedia of Archaeal and Bacterial Type Strains, Phase II (KMG-II): from individual species to whole genera.</title>
        <authorList>
            <person name="Goeker M."/>
        </authorList>
    </citation>
    <scope>NUCLEOTIDE SEQUENCE [LARGE SCALE GENOMIC DNA]</scope>
    <source>
        <strain evidence="2 3">DSM 21823</strain>
    </source>
</reference>
<feature type="domain" description="Histidine phosphotransferase ChpT C-terminal" evidence="1">
    <location>
        <begin position="77"/>
        <end position="191"/>
    </location>
</feature>
<dbReference type="EMBL" id="QBKP01000009">
    <property type="protein sequence ID" value="PTX48557.1"/>
    <property type="molecule type" value="Genomic_DNA"/>
</dbReference>